<dbReference type="HAMAP" id="MF_01931">
    <property type="entry name" value="PurF"/>
    <property type="match status" value="1"/>
</dbReference>
<evidence type="ECO:0000313" key="13">
    <source>
        <dbReference type="Proteomes" id="UP000569732"/>
    </source>
</evidence>
<comment type="cofactor">
    <cofactor evidence="7 10">
        <name>Mg(2+)</name>
        <dbReference type="ChEBI" id="CHEBI:18420"/>
    </cofactor>
    <text evidence="7 10">Binds 1 Mg(2+) ion per subunit.</text>
</comment>
<keyword evidence="3 7" id="KW-0328">Glycosyltransferase</keyword>
<keyword evidence="4 7" id="KW-0808">Transferase</keyword>
<keyword evidence="6 7" id="KW-0315">Glutamine amidotransferase</keyword>
<dbReference type="PANTHER" id="PTHR11907">
    <property type="entry name" value="AMIDOPHOSPHORIBOSYLTRANSFERASE"/>
    <property type="match status" value="1"/>
</dbReference>
<feature type="active site" description="Nucleophile" evidence="7 9">
    <location>
        <position position="2"/>
    </location>
</feature>
<keyword evidence="7 10" id="KW-0460">Magnesium</keyword>
<evidence type="ECO:0000256" key="8">
    <source>
        <dbReference type="PIRNR" id="PIRNR000485"/>
    </source>
</evidence>
<evidence type="ECO:0000313" key="12">
    <source>
        <dbReference type="EMBL" id="NYZ66520.1"/>
    </source>
</evidence>
<keyword evidence="13" id="KW-1185">Reference proteome</keyword>
<dbReference type="PIRSF" id="PIRSF000485">
    <property type="entry name" value="Amd_phspho_trans"/>
    <property type="match status" value="1"/>
</dbReference>
<dbReference type="PROSITE" id="PS51278">
    <property type="entry name" value="GATASE_TYPE_2"/>
    <property type="match status" value="1"/>
</dbReference>
<dbReference type="GO" id="GO:0004044">
    <property type="term" value="F:amidophosphoribosyltransferase activity"/>
    <property type="evidence" value="ECO:0007669"/>
    <property type="project" value="UniProtKB-UniRule"/>
</dbReference>
<dbReference type="GO" id="GO:0000287">
    <property type="term" value="F:magnesium ion binding"/>
    <property type="evidence" value="ECO:0007669"/>
    <property type="project" value="UniProtKB-UniRule"/>
</dbReference>
<reference evidence="12 13" key="1">
    <citation type="submission" date="2020-07" db="EMBL/GenBank/DDBJ databases">
        <title>Endozoicomonas sp. nov., isolated from sediment.</title>
        <authorList>
            <person name="Gu T."/>
        </authorList>
    </citation>
    <scope>NUCLEOTIDE SEQUENCE [LARGE SCALE GENOMIC DNA]</scope>
    <source>
        <strain evidence="12 13">SM1973</strain>
    </source>
</reference>
<dbReference type="Proteomes" id="UP000569732">
    <property type="component" value="Unassembled WGS sequence"/>
</dbReference>
<dbReference type="CDD" id="cd00715">
    <property type="entry name" value="GPATase_N"/>
    <property type="match status" value="1"/>
</dbReference>
<evidence type="ECO:0000256" key="7">
    <source>
        <dbReference type="HAMAP-Rule" id="MF_01931"/>
    </source>
</evidence>
<evidence type="ECO:0000259" key="11">
    <source>
        <dbReference type="PROSITE" id="PS51278"/>
    </source>
</evidence>
<dbReference type="Gene3D" id="3.40.50.2020">
    <property type="match status" value="1"/>
</dbReference>
<dbReference type="InterPro" id="IPR017932">
    <property type="entry name" value="GATase_2_dom"/>
</dbReference>
<organism evidence="12 13">
    <name type="scientific">Spartinivicinus marinus</name>
    <dbReference type="NCBI Taxonomy" id="2994442"/>
    <lineage>
        <taxon>Bacteria</taxon>
        <taxon>Pseudomonadati</taxon>
        <taxon>Pseudomonadota</taxon>
        <taxon>Gammaproteobacteria</taxon>
        <taxon>Oceanospirillales</taxon>
        <taxon>Zooshikellaceae</taxon>
        <taxon>Spartinivicinus</taxon>
    </lineage>
</organism>
<evidence type="ECO:0000256" key="1">
    <source>
        <dbReference type="ARBA" id="ARBA00005209"/>
    </source>
</evidence>
<keyword evidence="5 7" id="KW-0658">Purine biosynthesis</keyword>
<protein>
    <recommendedName>
        <fullName evidence="7">Amidophosphoribosyltransferase</fullName>
        <shortName evidence="7">ATase</shortName>
        <ecNumber evidence="7">2.4.2.14</ecNumber>
    </recommendedName>
    <alternativeName>
        <fullName evidence="7">Glutamine phosphoribosylpyrophosphate amidotransferase</fullName>
        <shortName evidence="7">GPATase</shortName>
    </alternativeName>
</protein>
<dbReference type="EMBL" id="JACCKB010000014">
    <property type="protein sequence ID" value="NYZ66520.1"/>
    <property type="molecule type" value="Genomic_DNA"/>
</dbReference>
<evidence type="ECO:0000256" key="10">
    <source>
        <dbReference type="PIRSR" id="PIRSR000485-2"/>
    </source>
</evidence>
<evidence type="ECO:0000256" key="9">
    <source>
        <dbReference type="PIRSR" id="PIRSR000485-1"/>
    </source>
</evidence>
<dbReference type="InterPro" id="IPR029055">
    <property type="entry name" value="Ntn_hydrolases_N"/>
</dbReference>
<dbReference type="CDD" id="cd06223">
    <property type="entry name" value="PRTases_typeI"/>
    <property type="match status" value="1"/>
</dbReference>
<comment type="caution">
    <text evidence="12">The sequence shown here is derived from an EMBL/GenBank/DDBJ whole genome shotgun (WGS) entry which is preliminary data.</text>
</comment>
<gene>
    <name evidence="7 12" type="primary">purF</name>
    <name evidence="12" type="ORF">H0A36_10905</name>
</gene>
<feature type="binding site" evidence="7 10">
    <location>
        <position position="366"/>
    </location>
    <ligand>
        <name>Mg(2+)</name>
        <dbReference type="ChEBI" id="CHEBI:18420"/>
    </ligand>
</feature>
<dbReference type="RefSeq" id="WP_180568542.1">
    <property type="nucleotide sequence ID" value="NZ_JACCKB010000014.1"/>
</dbReference>
<accession>A0A853HXP2</accession>
<evidence type="ECO:0000256" key="5">
    <source>
        <dbReference type="ARBA" id="ARBA00022755"/>
    </source>
</evidence>
<dbReference type="Pfam" id="PF13522">
    <property type="entry name" value="GATase_6"/>
    <property type="match status" value="1"/>
</dbReference>
<dbReference type="SUPFAM" id="SSF56235">
    <property type="entry name" value="N-terminal nucleophile aminohydrolases (Ntn hydrolases)"/>
    <property type="match status" value="1"/>
</dbReference>
<comment type="similarity">
    <text evidence="2 7 8">In the C-terminal section; belongs to the purine/pyrimidine phosphoribosyltransferase family.</text>
</comment>
<dbReference type="InterPro" id="IPR000836">
    <property type="entry name" value="PRTase_dom"/>
</dbReference>
<feature type="domain" description="Glutamine amidotransferase type-2" evidence="11">
    <location>
        <begin position="2"/>
        <end position="234"/>
    </location>
</feature>
<dbReference type="AlphaFoldDB" id="A0A853HXP2"/>
<dbReference type="NCBIfam" id="TIGR01134">
    <property type="entry name" value="purF"/>
    <property type="match status" value="1"/>
</dbReference>
<comment type="catalytic activity">
    <reaction evidence="7 8">
        <text>5-phospho-beta-D-ribosylamine + L-glutamate + diphosphate = 5-phospho-alpha-D-ribose 1-diphosphate + L-glutamine + H2O</text>
        <dbReference type="Rhea" id="RHEA:14905"/>
        <dbReference type="ChEBI" id="CHEBI:15377"/>
        <dbReference type="ChEBI" id="CHEBI:29985"/>
        <dbReference type="ChEBI" id="CHEBI:33019"/>
        <dbReference type="ChEBI" id="CHEBI:58017"/>
        <dbReference type="ChEBI" id="CHEBI:58359"/>
        <dbReference type="ChEBI" id="CHEBI:58681"/>
        <dbReference type="EC" id="2.4.2.14"/>
    </reaction>
</comment>
<dbReference type="UniPathway" id="UPA00074">
    <property type="reaction ID" value="UER00124"/>
</dbReference>
<feature type="binding site" evidence="7 10">
    <location>
        <position position="365"/>
    </location>
    <ligand>
        <name>Mg(2+)</name>
        <dbReference type="ChEBI" id="CHEBI:18420"/>
    </ligand>
</feature>
<dbReference type="InterPro" id="IPR035584">
    <property type="entry name" value="PurF_N"/>
</dbReference>
<dbReference type="SUPFAM" id="SSF53271">
    <property type="entry name" value="PRTase-like"/>
    <property type="match status" value="1"/>
</dbReference>
<dbReference type="Pfam" id="PF00156">
    <property type="entry name" value="Pribosyltran"/>
    <property type="match status" value="1"/>
</dbReference>
<dbReference type="EC" id="2.4.2.14" evidence="7"/>
<proteinExistence type="inferred from homology"/>
<dbReference type="InterPro" id="IPR005854">
    <property type="entry name" value="PurF"/>
</dbReference>
<dbReference type="GO" id="GO:0009113">
    <property type="term" value="P:purine nucleobase biosynthetic process"/>
    <property type="evidence" value="ECO:0007669"/>
    <property type="project" value="UniProtKB-UniRule"/>
</dbReference>
<dbReference type="Gene3D" id="3.60.20.10">
    <property type="entry name" value="Glutamine Phosphoribosylpyrophosphate, subunit 1, domain 1"/>
    <property type="match status" value="1"/>
</dbReference>
<comment type="pathway">
    <text evidence="1 7 8">Purine metabolism; IMP biosynthesis via de novo pathway; N(1)-(5-phospho-D-ribosyl)glycinamide from 5-phospho-alpha-D-ribose 1-diphosphate: step 1/2.</text>
</comment>
<feature type="binding site" evidence="7 10">
    <location>
        <position position="303"/>
    </location>
    <ligand>
        <name>Mg(2+)</name>
        <dbReference type="ChEBI" id="CHEBI:18420"/>
    </ligand>
</feature>
<sequence>MCGIVGIAAKSNVNQALYDALTVLQHRGQDAAGIVTCADTRFYLRKDNGLVRDVFRTRHMQRLMGNMGIGHIRYPTAGSSSSAEAQPFYVNSPYGITLAHNGNLTNVEKIKEDLFKADLRHINTNSDSEVLLNVFAHELHALKQLTPSPEHIFQAISKVHQRCEGGYAVIAMLVGYGIVGFRDPNGIRPMVFGERQTEAGTEYMIASESVALDALGYKVIRDVAPGEAIFIDAEGQLHSQQCAPASKLQPCVFEFVYFARPDSIIDGSSVYKARLKMGEKLADKILSERPDHDIDVVIPIPDTSRTSALQLANRLGVKFREGFIKNRYIGRTFIMPGQTERKKSVKQKLNAIDLEFRGKNVMLVDDSIVRGTTCKQIIEMARDAGAKKVYFASAAPAVRYPNVYGIDMPTASELIAHGRTDEEIGTLIGADWLVYQDLNDLIGSVTEGCKTRFDGFECSVFDGKYITGNIDQAYLDRIEYDRSDAAKAARVKSDNAIIDLHNDE</sequence>
<keyword evidence="7 10" id="KW-0479">Metal-binding</keyword>
<dbReference type="GO" id="GO:0006189">
    <property type="term" value="P:'de novo' IMP biosynthetic process"/>
    <property type="evidence" value="ECO:0007669"/>
    <property type="project" value="UniProtKB-UniRule"/>
</dbReference>
<evidence type="ECO:0000256" key="6">
    <source>
        <dbReference type="ARBA" id="ARBA00022962"/>
    </source>
</evidence>
<comment type="function">
    <text evidence="7">Catalyzes the formation of phosphoribosylamine from phosphoribosylpyrophosphate (PRPP) and glutamine.</text>
</comment>
<name>A0A853HXP2_9GAMM</name>
<evidence type="ECO:0000256" key="4">
    <source>
        <dbReference type="ARBA" id="ARBA00022679"/>
    </source>
</evidence>
<evidence type="ECO:0000256" key="2">
    <source>
        <dbReference type="ARBA" id="ARBA00010138"/>
    </source>
</evidence>
<comment type="caution">
    <text evidence="7">Lacks conserved residue(s) required for the propagation of feature annotation.</text>
</comment>
<dbReference type="InterPro" id="IPR029057">
    <property type="entry name" value="PRTase-like"/>
</dbReference>
<evidence type="ECO:0000256" key="3">
    <source>
        <dbReference type="ARBA" id="ARBA00022676"/>
    </source>
</evidence>